<dbReference type="Gene3D" id="3.40.50.1110">
    <property type="entry name" value="SGNH hydrolase"/>
    <property type="match status" value="1"/>
</dbReference>
<keyword evidence="1" id="KW-0732">Signal</keyword>
<dbReference type="Gene3D" id="3.40.390.10">
    <property type="entry name" value="Collagenase (Catalytic Domain)"/>
    <property type="match status" value="1"/>
</dbReference>
<dbReference type="GO" id="GO:0051118">
    <property type="term" value="F:glucan endo-1,3-alpha-glucosidase activity"/>
    <property type="evidence" value="ECO:0007669"/>
    <property type="project" value="InterPro"/>
</dbReference>
<reference evidence="2" key="1">
    <citation type="journal article" date="2023" name="Mol. Phylogenet. Evol.">
        <title>Genome-scale phylogeny and comparative genomics of the fungal order Sordariales.</title>
        <authorList>
            <person name="Hensen N."/>
            <person name="Bonometti L."/>
            <person name="Westerberg I."/>
            <person name="Brannstrom I.O."/>
            <person name="Guillou S."/>
            <person name="Cros-Aarteil S."/>
            <person name="Calhoun S."/>
            <person name="Haridas S."/>
            <person name="Kuo A."/>
            <person name="Mondo S."/>
            <person name="Pangilinan J."/>
            <person name="Riley R."/>
            <person name="LaButti K."/>
            <person name="Andreopoulos B."/>
            <person name="Lipzen A."/>
            <person name="Chen C."/>
            <person name="Yan M."/>
            <person name="Daum C."/>
            <person name="Ng V."/>
            <person name="Clum A."/>
            <person name="Steindorff A."/>
            <person name="Ohm R.A."/>
            <person name="Martin F."/>
            <person name="Silar P."/>
            <person name="Natvig D.O."/>
            <person name="Lalanne C."/>
            <person name="Gautier V."/>
            <person name="Ament-Velasquez S.L."/>
            <person name="Kruys A."/>
            <person name="Hutchinson M.I."/>
            <person name="Powell A.J."/>
            <person name="Barry K."/>
            <person name="Miller A.N."/>
            <person name="Grigoriev I.V."/>
            <person name="Debuchy R."/>
            <person name="Gladieux P."/>
            <person name="Hiltunen Thoren M."/>
            <person name="Johannesson H."/>
        </authorList>
    </citation>
    <scope>NUCLEOTIDE SEQUENCE</scope>
    <source>
        <strain evidence="2">CBS 757.83</strain>
    </source>
</reference>
<organism evidence="2 3">
    <name type="scientific">Parathielavia hyrcaniae</name>
    <dbReference type="NCBI Taxonomy" id="113614"/>
    <lineage>
        <taxon>Eukaryota</taxon>
        <taxon>Fungi</taxon>
        <taxon>Dikarya</taxon>
        <taxon>Ascomycota</taxon>
        <taxon>Pezizomycotina</taxon>
        <taxon>Sordariomycetes</taxon>
        <taxon>Sordariomycetidae</taxon>
        <taxon>Sordariales</taxon>
        <taxon>Chaetomiaceae</taxon>
        <taxon>Parathielavia</taxon>
    </lineage>
</organism>
<keyword evidence="3" id="KW-1185">Reference proteome</keyword>
<dbReference type="InterPro" id="IPR037460">
    <property type="entry name" value="SEST-like"/>
</dbReference>
<dbReference type="InterPro" id="IPR036514">
    <property type="entry name" value="SGNH_hydro_sf"/>
</dbReference>
<dbReference type="Gene3D" id="3.20.20.80">
    <property type="entry name" value="Glycosidases"/>
    <property type="match status" value="1"/>
</dbReference>
<dbReference type="SUPFAM" id="SSF52266">
    <property type="entry name" value="SGNH hydrolase"/>
    <property type="match status" value="1"/>
</dbReference>
<dbReference type="EMBL" id="MU863696">
    <property type="protein sequence ID" value="KAK4096785.1"/>
    <property type="molecule type" value="Genomic_DNA"/>
</dbReference>
<feature type="chain" id="PRO_5043002485" evidence="1">
    <location>
        <begin position="22"/>
        <end position="1244"/>
    </location>
</feature>
<reference evidence="2" key="2">
    <citation type="submission" date="2023-05" db="EMBL/GenBank/DDBJ databases">
        <authorList>
            <consortium name="Lawrence Berkeley National Laboratory"/>
            <person name="Steindorff A."/>
            <person name="Hensen N."/>
            <person name="Bonometti L."/>
            <person name="Westerberg I."/>
            <person name="Brannstrom I.O."/>
            <person name="Guillou S."/>
            <person name="Cros-Aarteil S."/>
            <person name="Calhoun S."/>
            <person name="Haridas S."/>
            <person name="Kuo A."/>
            <person name="Mondo S."/>
            <person name="Pangilinan J."/>
            <person name="Riley R."/>
            <person name="Labutti K."/>
            <person name="Andreopoulos B."/>
            <person name="Lipzen A."/>
            <person name="Chen C."/>
            <person name="Yanf M."/>
            <person name="Daum C."/>
            <person name="Ng V."/>
            <person name="Clum A."/>
            <person name="Ohm R."/>
            <person name="Martin F."/>
            <person name="Silar P."/>
            <person name="Natvig D."/>
            <person name="Lalanne C."/>
            <person name="Gautier V."/>
            <person name="Ament-Velasquez S.L."/>
            <person name="Kruys A."/>
            <person name="Hutchinson M.I."/>
            <person name="Powell A.J."/>
            <person name="Barry K."/>
            <person name="Miller A.N."/>
            <person name="Grigoriev I.V."/>
            <person name="Debuchy R."/>
            <person name="Gladieux P."/>
            <person name="Thoren M.H."/>
            <person name="Johannesson H."/>
        </authorList>
    </citation>
    <scope>NUCLEOTIDE SEQUENCE</scope>
    <source>
        <strain evidence="2">CBS 757.83</strain>
    </source>
</reference>
<dbReference type="GO" id="GO:0016788">
    <property type="term" value="F:hydrolase activity, acting on ester bonds"/>
    <property type="evidence" value="ECO:0007669"/>
    <property type="project" value="InterPro"/>
</dbReference>
<evidence type="ECO:0000313" key="2">
    <source>
        <dbReference type="EMBL" id="KAK4096785.1"/>
    </source>
</evidence>
<dbReference type="PANTHER" id="PTHR37981:SF1">
    <property type="entry name" value="SGNH HYDROLASE-TYPE ESTERASE DOMAIN-CONTAINING PROTEIN"/>
    <property type="match status" value="1"/>
</dbReference>
<dbReference type="InterPro" id="IPR024079">
    <property type="entry name" value="MetalloPept_cat_dom_sf"/>
</dbReference>
<dbReference type="Proteomes" id="UP001305647">
    <property type="component" value="Unassembled WGS sequence"/>
</dbReference>
<accession>A0AAN6PVF6</accession>
<gene>
    <name evidence="2" type="ORF">N658DRAFT_510909</name>
</gene>
<protein>
    <submittedName>
        <fullName evidence="2">Carbohydrate-binding module family 24 protein</fullName>
    </submittedName>
</protein>
<comment type="caution">
    <text evidence="2">The sequence shown here is derived from an EMBL/GenBank/DDBJ whole genome shotgun (WGS) entry which is preliminary data.</text>
</comment>
<dbReference type="PANTHER" id="PTHR37981">
    <property type="entry name" value="LIPASE 2"/>
    <property type="match status" value="1"/>
</dbReference>
<dbReference type="GO" id="GO:0008237">
    <property type="term" value="F:metallopeptidase activity"/>
    <property type="evidence" value="ECO:0007669"/>
    <property type="project" value="InterPro"/>
</dbReference>
<feature type="signal peptide" evidence="1">
    <location>
        <begin position="1"/>
        <end position="21"/>
    </location>
</feature>
<dbReference type="SUPFAM" id="SSF55486">
    <property type="entry name" value="Metalloproteases ('zincins'), catalytic domain"/>
    <property type="match status" value="1"/>
</dbReference>
<dbReference type="Pfam" id="PF03659">
    <property type="entry name" value="Glyco_hydro_71"/>
    <property type="match status" value="1"/>
</dbReference>
<proteinExistence type="predicted"/>
<name>A0AAN6PVF6_9PEZI</name>
<sequence>MKPLGLIAVLATLLVQCRVQAQAVFAHFMVGNTANFTVTDWETNMNLAIDAHIDAFALNMAYGWEKNYDALALAFQAAQNRNFKLFFSFDYAGNGPWPLDDVRDLILLYGSSAAYYQHNNLPFVSTFEGPGNADDWVTIKQQAPCFFMPDWSSLGAGPALAAGGGIADGLFSWAAWPYGKDNMTTYIDASYVQVLNGKPYMMPVSPWFYTNLPGYNKNWAWSGDNLWYDRWLQVWNIKPEFVQIISWNDFGESHYIGPLDDRQYEAFDIGRAPYNYVEDMPHDAWRVHLPFMIDTYKNLNPAVEIETLAGTEEPRAIRRASYSTSTTPSDKVGIWQTSIPFHDTFIDNGVLKIELVHFPLSDASPALITIQTDAPPSNTCYMGLTNWNPITVAGYSHEGSKQGTAGALSTWRCREGYARSIEGNFNELCQFSCTYGYCPIGACVCTSMGPNNRTYDPPMGQLPQDGYAANGDNNYSGLCSYACGQGFCPSDACSTTPRPQYIPDNSPFSNIACTEGHALDQYADQFAGLCSYACAYGFCPMHVCSCTKTGYLAVPPAPAGPAGVAHTKVDDAGLCNFACSRGYCPVPCAYNVDVSFETVNFPCTESEKAIIRAEFSYAYDMAVAAGENVQYGGFYDHFFAASLRGQSGFASTISDRFKRMAQILSGNFDHYRVKVRCEATSDGCGKKGWIAHMNSRLKAMNICPNFFDAIIDKKETPYTGTAIANCAAEDLRYMQRSKSAIILHEVSHTWYAMGRAENADGTLDYAYGFNGCTALALRTFDRSCVPYALGNPLCPDNTGAEGICAAEMSENNADTYSFVGTGVYFKDADVPMKDLTGIAKKRMHTKDLPVSEGGTKDLSPQLQPRVSKTTCPIADYIVFDGDERTMGTGIKGYVHFGDSYASGMGTGVTPGDSCRIGSNNYGVLLFNYLDDSAIAWNGPSSCSGDTTKELINHINAWPNPADTTLATLTIGGNDVGFSDLVWNCVLTPYAGFQSAEWYRKQCLEHEAKAKTFMDDPYRDGLTALLTDVYLRILNKGYTARGKAELDLYVAGYPEFFNSDTSDCDNTTFFYLWPTHDPWKRSATMLTKDLRTELNDLVHRLNIVIQNAVEAANDAWGGTKVHYVDVTEPFSAAPDHRWCSSDSVHEPDENRADTWFFLSGWKDFNSDASANAEAAELQAIIQQGSIQLPDATACATAGPGSDPWLVWMCRVATEIREHPAGNMSEIYTAANQALARGDASIDDVS</sequence>
<dbReference type="CDD" id="cd11577">
    <property type="entry name" value="GH71"/>
    <property type="match status" value="1"/>
</dbReference>
<dbReference type="AlphaFoldDB" id="A0AAN6PVF6"/>
<dbReference type="CDD" id="cd01823">
    <property type="entry name" value="SEST_like"/>
    <property type="match status" value="1"/>
</dbReference>
<evidence type="ECO:0000256" key="1">
    <source>
        <dbReference type="SAM" id="SignalP"/>
    </source>
</evidence>
<dbReference type="InterPro" id="IPR005197">
    <property type="entry name" value="Glyco_hydro_71"/>
</dbReference>
<evidence type="ECO:0000313" key="3">
    <source>
        <dbReference type="Proteomes" id="UP001305647"/>
    </source>
</evidence>
<dbReference type="GO" id="GO:0006629">
    <property type="term" value="P:lipid metabolic process"/>
    <property type="evidence" value="ECO:0007669"/>
    <property type="project" value="TreeGrafter"/>
</dbReference>